<evidence type="ECO:0008006" key="2">
    <source>
        <dbReference type="Google" id="ProtNLM"/>
    </source>
</evidence>
<evidence type="ECO:0000313" key="1">
    <source>
        <dbReference type="EMBL" id="DAF87597.1"/>
    </source>
</evidence>
<dbReference type="Pfam" id="PF16468">
    <property type="entry name" value="DUF5049"/>
    <property type="match status" value="1"/>
</dbReference>
<protein>
    <recommendedName>
        <fullName evidence="2">DUF5049 domain-containing protein</fullName>
    </recommendedName>
</protein>
<organism evidence="1">
    <name type="scientific">Siphoviridae sp. ctkkB9</name>
    <dbReference type="NCBI Taxonomy" id="2825644"/>
    <lineage>
        <taxon>Viruses</taxon>
        <taxon>Duplodnaviria</taxon>
        <taxon>Heunggongvirae</taxon>
        <taxon>Uroviricota</taxon>
        <taxon>Caudoviricetes</taxon>
    </lineage>
</organism>
<name>A0A8S5TZG5_9CAUD</name>
<proteinExistence type="predicted"/>
<reference evidence="1" key="1">
    <citation type="journal article" date="2021" name="Proc. Natl. Acad. Sci. U.S.A.">
        <title>A Catalog of Tens of Thousands of Viruses from Human Metagenomes Reveals Hidden Associations with Chronic Diseases.</title>
        <authorList>
            <person name="Tisza M.J."/>
            <person name="Buck C.B."/>
        </authorList>
    </citation>
    <scope>NUCLEOTIDE SEQUENCE</scope>
    <source>
        <strain evidence="1">CtkkB9</strain>
    </source>
</reference>
<dbReference type="EMBL" id="BK015964">
    <property type="protein sequence ID" value="DAF87597.1"/>
    <property type="molecule type" value="Genomic_DNA"/>
</dbReference>
<sequence length="58" mass="7055">MNKVKEQILAIRATGRTNMFDIPMVQYIANEMHFYELVVYLEEHRKEYTHFILTGEYE</sequence>
<dbReference type="InterPro" id="IPR032488">
    <property type="entry name" value="DUF5049"/>
</dbReference>
<accession>A0A8S5TZG5</accession>